<keyword evidence="2" id="KW-1185">Reference proteome</keyword>
<dbReference type="RefSeq" id="WP_068565156.1">
    <property type="nucleotide sequence ID" value="NZ_FNLF01000002.1"/>
</dbReference>
<gene>
    <name evidence="1" type="ORF">SAMN04489765_0179</name>
</gene>
<organism evidence="1 2">
    <name type="scientific">Tsukamurella pulmonis</name>
    <dbReference type="NCBI Taxonomy" id="47312"/>
    <lineage>
        <taxon>Bacteria</taxon>
        <taxon>Bacillati</taxon>
        <taxon>Actinomycetota</taxon>
        <taxon>Actinomycetes</taxon>
        <taxon>Mycobacteriales</taxon>
        <taxon>Tsukamurellaceae</taxon>
        <taxon>Tsukamurella</taxon>
    </lineage>
</organism>
<protein>
    <submittedName>
        <fullName evidence="1">Uncharacterized protein</fullName>
    </submittedName>
</protein>
<dbReference type="AlphaFoldDB" id="A0A1H1AE47"/>
<reference evidence="2" key="1">
    <citation type="submission" date="2016-10" db="EMBL/GenBank/DDBJ databases">
        <authorList>
            <person name="Varghese N."/>
            <person name="Submissions S."/>
        </authorList>
    </citation>
    <scope>NUCLEOTIDE SEQUENCE [LARGE SCALE GENOMIC DNA]</scope>
    <source>
        <strain evidence="2">DSM 44142</strain>
    </source>
</reference>
<dbReference type="Proteomes" id="UP000183053">
    <property type="component" value="Unassembled WGS sequence"/>
</dbReference>
<evidence type="ECO:0000313" key="1">
    <source>
        <dbReference type="EMBL" id="SDQ37907.1"/>
    </source>
</evidence>
<dbReference type="EMBL" id="FNLF01000002">
    <property type="protein sequence ID" value="SDQ37907.1"/>
    <property type="molecule type" value="Genomic_DNA"/>
</dbReference>
<name>A0A1H1AE47_9ACTN</name>
<evidence type="ECO:0000313" key="2">
    <source>
        <dbReference type="Proteomes" id="UP000183053"/>
    </source>
</evidence>
<sequence length="341" mass="37590">MDVNTLLGSTGTKILAALTRRTLDGYEDVDLTDLIKDTGEPRTTVRRAVEDLAERGEVDLVRAGRRALSVKLAATPAVLAGLEHRIETRQGPRYAGQFYRTEGPYDVDPWHGVDYKDHPELVVHADLELPGEQYTDRGTLPITHARILADHIERILIPLWSVEPALQGAFRVGHSDRARALCRWALSSIGALPTPHIVLRHAAGYAERSGHHSIGVKAELRVALDLKLAAARLTRWAEDLHELTRAAHQRDDEAREVAQLRGQLLATAADDDPRYREHLAEQIQVHERRLAAAREGLILTSERTSGFGGPADDVGNAGEALLSGLFDRVAQNLTEVAESDF</sequence>
<accession>A0A1H1AE47</accession>
<proteinExistence type="predicted"/>
<dbReference type="STRING" id="47312.SAMN04489765_0179"/>